<protein>
    <submittedName>
        <fullName evidence="1">Putative RecB family nuclease</fullName>
    </submittedName>
</protein>
<dbReference type="RefSeq" id="WP_245324035.1">
    <property type="nucleotide sequence ID" value="NZ_LVEM01000006.1"/>
</dbReference>
<dbReference type="STRING" id="1803665.GCA_001641335_07310"/>
<reference evidence="1 2" key="1">
    <citation type="submission" date="2019-06" db="EMBL/GenBank/DDBJ databases">
        <title>Genomic Encyclopedia of Type Strains, Phase IV (KMG-V): Genome sequencing to study the core and pangenomes of soil and plant-associated prokaryotes.</title>
        <authorList>
            <person name="Whitman W."/>
        </authorList>
    </citation>
    <scope>NUCLEOTIDE SEQUENCE [LARGE SCALE GENOMIC DNA]</scope>
    <source>
        <strain evidence="1 2">BR 510</strain>
    </source>
</reference>
<keyword evidence="2" id="KW-1185">Reference proteome</keyword>
<evidence type="ECO:0000313" key="2">
    <source>
        <dbReference type="Proteomes" id="UP000319949"/>
    </source>
</evidence>
<dbReference type="AlphaFoldDB" id="A0A560D1U8"/>
<name>A0A560D1U8_9BRAD</name>
<dbReference type="Proteomes" id="UP000319949">
    <property type="component" value="Unassembled WGS sequence"/>
</dbReference>
<sequence>MVRGDPVIVQAALQGSNWSGRADVLLRVERPSNLGPWSYEVTDTKLARETKGNTVLQISLYSDLLGKMQGLAPEAAFVVTPGTDYAPERYRISDYGAYT</sequence>
<proteinExistence type="predicted"/>
<evidence type="ECO:0000313" key="1">
    <source>
        <dbReference type="EMBL" id="TWA91086.1"/>
    </source>
</evidence>
<dbReference type="EMBL" id="VITK01000014">
    <property type="protein sequence ID" value="TWA91086.1"/>
    <property type="molecule type" value="Genomic_DNA"/>
</dbReference>
<gene>
    <name evidence="1" type="ORF">FBZ96_11484</name>
</gene>
<organism evidence="1 2">
    <name type="scientific">Bradyrhizobium stylosanthis</name>
    <dbReference type="NCBI Taxonomy" id="1803665"/>
    <lineage>
        <taxon>Bacteria</taxon>
        <taxon>Pseudomonadati</taxon>
        <taxon>Pseudomonadota</taxon>
        <taxon>Alphaproteobacteria</taxon>
        <taxon>Hyphomicrobiales</taxon>
        <taxon>Nitrobacteraceae</taxon>
        <taxon>Bradyrhizobium</taxon>
    </lineage>
</organism>
<comment type="caution">
    <text evidence="1">The sequence shown here is derived from an EMBL/GenBank/DDBJ whole genome shotgun (WGS) entry which is preliminary data.</text>
</comment>
<accession>A0A560D1U8</accession>